<dbReference type="AlphaFoldDB" id="A0AAD5WN62"/>
<protein>
    <submittedName>
        <fullName evidence="1">Uncharacterized protein</fullName>
    </submittedName>
</protein>
<keyword evidence="2" id="KW-1185">Reference proteome</keyword>
<gene>
    <name evidence="1" type="ORF">MKZ38_007002</name>
</gene>
<evidence type="ECO:0000313" key="2">
    <source>
        <dbReference type="Proteomes" id="UP001201980"/>
    </source>
</evidence>
<name>A0AAD5WN62_9PEZI</name>
<reference evidence="1" key="1">
    <citation type="submission" date="2022-07" db="EMBL/GenBank/DDBJ databases">
        <title>Draft genome sequence of Zalerion maritima ATCC 34329, a (micro)plastics degrading marine fungus.</title>
        <authorList>
            <person name="Paco A."/>
            <person name="Goncalves M.F.M."/>
            <person name="Rocha-Santos T.A.P."/>
            <person name="Alves A."/>
        </authorList>
    </citation>
    <scope>NUCLEOTIDE SEQUENCE</scope>
    <source>
        <strain evidence="1">ATCC 34329</strain>
    </source>
</reference>
<comment type="caution">
    <text evidence="1">The sequence shown here is derived from an EMBL/GenBank/DDBJ whole genome shotgun (WGS) entry which is preliminary data.</text>
</comment>
<dbReference type="EMBL" id="JAKWBI020000436">
    <property type="protein sequence ID" value="KAJ2895011.1"/>
    <property type="molecule type" value="Genomic_DNA"/>
</dbReference>
<proteinExistence type="predicted"/>
<sequence>MMIWEDRTSNELASRKSTWLLDIMTRRKDRSPIQQPRLRVFPIRLAMSDEMDIFLPGSFAHTTHRISLDVFNLIIGLAVVHMNHRPITSPVPLRSRLRLLPDLREWEWWVCEAVGQQAYAWNTTNTLPTEGAMDLSLPLKDPLLAVSLQSPISIGTEEMSKPNRTRLLNCSTLLQYSTTVANYCKPPGRMSSST</sequence>
<accession>A0AAD5WN62</accession>
<evidence type="ECO:0000313" key="1">
    <source>
        <dbReference type="EMBL" id="KAJ2895011.1"/>
    </source>
</evidence>
<dbReference type="Proteomes" id="UP001201980">
    <property type="component" value="Unassembled WGS sequence"/>
</dbReference>
<organism evidence="1 2">
    <name type="scientific">Zalerion maritima</name>
    <dbReference type="NCBI Taxonomy" id="339359"/>
    <lineage>
        <taxon>Eukaryota</taxon>
        <taxon>Fungi</taxon>
        <taxon>Dikarya</taxon>
        <taxon>Ascomycota</taxon>
        <taxon>Pezizomycotina</taxon>
        <taxon>Sordariomycetes</taxon>
        <taxon>Lulworthiomycetidae</taxon>
        <taxon>Lulworthiales</taxon>
        <taxon>Lulworthiaceae</taxon>
        <taxon>Zalerion</taxon>
    </lineage>
</organism>